<keyword evidence="1" id="KW-0472">Membrane</keyword>
<gene>
    <name evidence="2" type="ORF">LHA_3128</name>
</gene>
<dbReference type="Proteomes" id="UP000032803">
    <property type="component" value="Chromosome I"/>
</dbReference>
<protein>
    <recommendedName>
        <fullName evidence="4">Transposase</fullName>
    </recommendedName>
</protein>
<dbReference type="EMBL" id="LN681225">
    <property type="protein sequence ID" value="CEK12113.1"/>
    <property type="molecule type" value="Genomic_DNA"/>
</dbReference>
<dbReference type="AlphaFoldDB" id="A0A0A8UTV3"/>
<proteinExistence type="predicted"/>
<feature type="transmembrane region" description="Helical" evidence="1">
    <location>
        <begin position="21"/>
        <end position="46"/>
    </location>
</feature>
<accession>A0A0A8UTV3</accession>
<evidence type="ECO:0000313" key="2">
    <source>
        <dbReference type="EMBL" id="CEK12113.1"/>
    </source>
</evidence>
<organism evidence="2 3">
    <name type="scientific">Legionella hackeliae</name>
    <dbReference type="NCBI Taxonomy" id="449"/>
    <lineage>
        <taxon>Bacteria</taxon>
        <taxon>Pseudomonadati</taxon>
        <taxon>Pseudomonadota</taxon>
        <taxon>Gammaproteobacteria</taxon>
        <taxon>Legionellales</taxon>
        <taxon>Legionellaceae</taxon>
        <taxon>Legionella</taxon>
    </lineage>
</organism>
<keyword evidence="1" id="KW-0812">Transmembrane</keyword>
<evidence type="ECO:0008006" key="4">
    <source>
        <dbReference type="Google" id="ProtNLM"/>
    </source>
</evidence>
<name>A0A0A8UTV3_LEGHA</name>
<reference evidence="3" key="1">
    <citation type="submission" date="2014-09" db="EMBL/GenBank/DDBJ databases">
        <authorList>
            <person name="Gomez-Valero L."/>
        </authorList>
    </citation>
    <scope>NUCLEOTIDE SEQUENCE [LARGE SCALE GENOMIC DNA]</scope>
    <source>
        <strain evidence="3">ATCC35250</strain>
    </source>
</reference>
<evidence type="ECO:0000256" key="1">
    <source>
        <dbReference type="SAM" id="Phobius"/>
    </source>
</evidence>
<evidence type="ECO:0000313" key="3">
    <source>
        <dbReference type="Proteomes" id="UP000032803"/>
    </source>
</evidence>
<dbReference type="KEGG" id="lha:LHA_3128"/>
<keyword evidence="1" id="KW-1133">Transmembrane helix</keyword>
<keyword evidence="3" id="KW-1185">Reference proteome</keyword>
<dbReference type="HOGENOM" id="CLU_3137199_0_0_6"/>
<sequence>MIDFSGFQQRRYKQTRNKPDLWELMSLTIVDCFTAYVVRAFMFATYERC</sequence>